<proteinExistence type="predicted"/>
<protein>
    <submittedName>
        <fullName evidence="1">Uncharacterized protein</fullName>
    </submittedName>
</protein>
<sequence>MGPSGDPFIMWTTMNPKSGLRPYLERDVEDIVEAIIDDEGNVASQIKIVVNGQTRLVNLGLIKNTMKFIWERPEPLPWEDTLKEILLTAFPDYLWPADTISGIKLETPRKLIRTAITKRDGILVASNVFRCQFGGKVFGPEISAHWISEPLTKFQQIYIMHLLLAHGEDGHVGHGMVDWELFVDLTTNEARFDLRNQ</sequence>
<accession>B3FJL3</accession>
<dbReference type="Proteomes" id="UP000002421">
    <property type="component" value="Segment"/>
</dbReference>
<organismHost>
    <name type="scientific">Pseudomonas chlororaphis</name>
    <dbReference type="NCBI Taxonomy" id="587753"/>
</organismHost>
<keyword evidence="2" id="KW-1185">Reference proteome</keyword>
<gene>
    <name evidence="1" type="ORF">201phi2-1p352</name>
</gene>
<evidence type="ECO:0000313" key="1">
    <source>
        <dbReference type="EMBL" id="ABY63178.1"/>
    </source>
</evidence>
<organism evidence="1 2">
    <name type="scientific">Pseudomonas phage 201phi2-1</name>
    <name type="common">Pseudomonas chlororaphis phage 201phi2-1</name>
    <dbReference type="NCBI Taxonomy" id="198110"/>
    <lineage>
        <taxon>Viruses</taxon>
        <taxon>Duplodnaviria</taxon>
        <taxon>Heunggongvirae</taxon>
        <taxon>Uroviricota</taxon>
        <taxon>Caudoviricetes</taxon>
        <taxon>Chimalliviridae</taxon>
        <taxon>Serwervirus</taxon>
        <taxon>Serwervirus 201phi21</taxon>
    </lineage>
</organism>
<evidence type="ECO:0000313" key="2">
    <source>
        <dbReference type="Proteomes" id="UP000002421"/>
    </source>
</evidence>
<dbReference type="RefSeq" id="YP_001957074.1">
    <property type="nucleotide sequence ID" value="NC_010821.1"/>
</dbReference>
<name>B3FJL3_BP201</name>
<reference evidence="1 2" key="1">
    <citation type="journal article" date="2008" name="Virology">
        <title>Characterization of Pseudomonas chlororaphis myovirus 201varphi2-1 via genomic sequencing, mass spectrometry, and electron microscopy.</title>
        <authorList>
            <person name="Thomas J.A."/>
            <person name="Rolando M.R."/>
            <person name="Carroll C.A."/>
            <person name="Shen P.S."/>
            <person name="Belnap D.M."/>
            <person name="Weintraub S.T."/>
            <person name="Serwer P."/>
            <person name="Hardies S.C."/>
        </authorList>
    </citation>
    <scope>NUCLEOTIDE SEQUENCE</scope>
</reference>
<dbReference type="KEGG" id="vg:6372274"/>
<dbReference type="EMBL" id="EU197055">
    <property type="protein sequence ID" value="ABY63178.1"/>
    <property type="molecule type" value="Genomic_DNA"/>
</dbReference>